<protein>
    <recommendedName>
        <fullName evidence="2">YTH domain-containing protein</fullName>
    </recommendedName>
</protein>
<feature type="domain" description="YTH" evidence="2">
    <location>
        <begin position="319"/>
        <end position="455"/>
    </location>
</feature>
<dbReference type="InterPro" id="IPR045168">
    <property type="entry name" value="YTH_prot"/>
</dbReference>
<dbReference type="GO" id="GO:1990247">
    <property type="term" value="F:N6-methyladenosine-containing RNA reader activity"/>
    <property type="evidence" value="ECO:0007669"/>
    <property type="project" value="TreeGrafter"/>
</dbReference>
<evidence type="ECO:0000313" key="4">
    <source>
        <dbReference type="Proteomes" id="UP000028045"/>
    </source>
</evidence>
<evidence type="ECO:0000313" key="3">
    <source>
        <dbReference type="EMBL" id="KEY65891.1"/>
    </source>
</evidence>
<evidence type="ECO:0000256" key="1">
    <source>
        <dbReference type="SAM" id="MobiDB-lite"/>
    </source>
</evidence>
<dbReference type="EMBL" id="KL648680">
    <property type="protein sequence ID" value="KEY65891.1"/>
    <property type="molecule type" value="Genomic_DNA"/>
</dbReference>
<dbReference type="Gene3D" id="3.10.590.10">
    <property type="entry name" value="ph1033 like domains"/>
    <property type="match status" value="1"/>
</dbReference>
<dbReference type="GO" id="GO:0003729">
    <property type="term" value="F:mRNA binding"/>
    <property type="evidence" value="ECO:0007669"/>
    <property type="project" value="TreeGrafter"/>
</dbReference>
<dbReference type="Pfam" id="PF04146">
    <property type="entry name" value="YTH"/>
    <property type="match status" value="1"/>
</dbReference>
<sequence>MPHDFDNPAIEAAGKNTITLSGSSIEGDEDGHGSFEAVGKQSIMQREIEQQREVVPTTTLTPGKQSASTKIDDEAAKLRHKLVGLLEKTPRETKRDHKSTNPAAVKKTPSKRCSRPASSTPKAQYMARGSNMLTLRDLMETDDDLRLWLEHTMYFDEEHRNKKLHGLRKLEAIDAERARVVSELQSSPNGMIIKAMPEQYNKMTSFKADSRLSNKESGGKRPGSPITFEPVYKATKRDNGGRHEEKDDRGFIGPRYLRDDSRDGRRRTLQDTVLSSSSRYQDAGRPYDPGFFEETNYGRLKPSGEVFSRDAAPRDPFDSSYFLIKSMNHISIAESQREGIWVSQNFNEEKLRRAFHGSRNVYLLFSVNQSGAFQGYARMTSAPRSDLKMPAWMAGTTMEHRMGDPFRVEWLNTDTTDYRGFAHITNPLNEGSLVFKGRDAQEVSAESGRRVVEVIKRAHGGS</sequence>
<dbReference type="GO" id="GO:0048024">
    <property type="term" value="P:regulation of mRNA splicing, via spliceosome"/>
    <property type="evidence" value="ECO:0007669"/>
    <property type="project" value="TreeGrafter"/>
</dbReference>
<feature type="region of interest" description="Disordered" evidence="1">
    <location>
        <begin position="1"/>
        <end position="33"/>
    </location>
</feature>
<feature type="compositionally biased region" description="Basic and acidic residues" evidence="1">
    <location>
        <begin position="209"/>
        <end position="219"/>
    </location>
</feature>
<reference evidence="3 4" key="1">
    <citation type="journal article" date="2014" name="BMC Genomics">
        <title>Comparative genome sequencing reveals chemotype-specific gene clusters in the toxigenic black mold Stachybotrys.</title>
        <authorList>
            <person name="Semeiks J."/>
            <person name="Borek D."/>
            <person name="Otwinowski Z."/>
            <person name="Grishin N.V."/>
        </authorList>
    </citation>
    <scope>NUCLEOTIDE SEQUENCE [LARGE SCALE GENOMIC DNA]</scope>
    <source>
        <strain evidence="4">CBS 109288 / IBT 7711</strain>
    </source>
</reference>
<feature type="region of interest" description="Disordered" evidence="1">
    <location>
        <begin position="209"/>
        <end position="288"/>
    </location>
</feature>
<dbReference type="HOGENOM" id="CLU_641197_0_0_1"/>
<gene>
    <name evidence="3" type="ORF">S7711_09398</name>
</gene>
<dbReference type="AlphaFoldDB" id="A0A084AKR2"/>
<dbReference type="OrthoDB" id="6103986at2759"/>
<dbReference type="Proteomes" id="UP000028045">
    <property type="component" value="Unassembled WGS sequence"/>
</dbReference>
<feature type="compositionally biased region" description="Polar residues" evidence="1">
    <location>
        <begin position="270"/>
        <end position="280"/>
    </location>
</feature>
<dbReference type="CDD" id="cd21134">
    <property type="entry name" value="YTH"/>
    <property type="match status" value="1"/>
</dbReference>
<feature type="region of interest" description="Disordered" evidence="1">
    <location>
        <begin position="88"/>
        <end position="121"/>
    </location>
</feature>
<organism evidence="3 4">
    <name type="scientific">Stachybotrys chartarum (strain CBS 109288 / IBT 7711)</name>
    <name type="common">Toxic black mold</name>
    <name type="synonym">Stilbospora chartarum</name>
    <dbReference type="NCBI Taxonomy" id="1280523"/>
    <lineage>
        <taxon>Eukaryota</taxon>
        <taxon>Fungi</taxon>
        <taxon>Dikarya</taxon>
        <taxon>Ascomycota</taxon>
        <taxon>Pezizomycotina</taxon>
        <taxon>Sordariomycetes</taxon>
        <taxon>Hypocreomycetidae</taxon>
        <taxon>Hypocreales</taxon>
        <taxon>Stachybotryaceae</taxon>
        <taxon>Stachybotrys</taxon>
    </lineage>
</organism>
<feature type="compositionally biased region" description="Basic and acidic residues" evidence="1">
    <location>
        <begin position="88"/>
        <end position="99"/>
    </location>
</feature>
<proteinExistence type="predicted"/>
<dbReference type="InterPro" id="IPR007275">
    <property type="entry name" value="YTH_domain"/>
</dbReference>
<dbReference type="PANTHER" id="PTHR12357">
    <property type="entry name" value="YTH YT521-B HOMOLOGY DOMAIN-CONTAINING"/>
    <property type="match status" value="1"/>
</dbReference>
<keyword evidence="4" id="KW-1185">Reference proteome</keyword>
<dbReference type="PANTHER" id="PTHR12357:SF3">
    <property type="entry name" value="YTH DOMAIN-CONTAINING PROTEIN 1"/>
    <property type="match status" value="1"/>
</dbReference>
<dbReference type="GO" id="GO:0000398">
    <property type="term" value="P:mRNA splicing, via spliceosome"/>
    <property type="evidence" value="ECO:0007669"/>
    <property type="project" value="TreeGrafter"/>
</dbReference>
<accession>A0A084AKR2</accession>
<evidence type="ECO:0000259" key="2">
    <source>
        <dbReference type="PROSITE" id="PS50882"/>
    </source>
</evidence>
<name>A0A084AKR2_STACB</name>
<feature type="compositionally biased region" description="Basic and acidic residues" evidence="1">
    <location>
        <begin position="235"/>
        <end position="269"/>
    </location>
</feature>
<dbReference type="PROSITE" id="PS50882">
    <property type="entry name" value="YTH"/>
    <property type="match status" value="1"/>
</dbReference>
<dbReference type="GO" id="GO:0005654">
    <property type="term" value="C:nucleoplasm"/>
    <property type="evidence" value="ECO:0007669"/>
    <property type="project" value="TreeGrafter"/>
</dbReference>